<feature type="compositionally biased region" description="Basic and acidic residues" evidence="1">
    <location>
        <begin position="374"/>
        <end position="397"/>
    </location>
</feature>
<gene>
    <name evidence="2" type="ORF">CBR_g32599</name>
</gene>
<feature type="region of interest" description="Disordered" evidence="1">
    <location>
        <begin position="532"/>
        <end position="579"/>
    </location>
</feature>
<feature type="compositionally biased region" description="Basic and acidic residues" evidence="1">
    <location>
        <begin position="540"/>
        <end position="577"/>
    </location>
</feature>
<feature type="region of interest" description="Disordered" evidence="1">
    <location>
        <begin position="57"/>
        <end position="88"/>
    </location>
</feature>
<dbReference type="Gramene" id="GBG81607">
    <property type="protein sequence ID" value="GBG81607"/>
    <property type="gene ID" value="CBR_g32599"/>
</dbReference>
<feature type="compositionally biased region" description="Acidic residues" evidence="1">
    <location>
        <begin position="78"/>
        <end position="88"/>
    </location>
</feature>
<feature type="compositionally biased region" description="Basic residues" evidence="1">
    <location>
        <begin position="360"/>
        <end position="373"/>
    </location>
</feature>
<accession>A0A388LH59</accession>
<proteinExistence type="predicted"/>
<feature type="compositionally biased region" description="Basic and acidic residues" evidence="1">
    <location>
        <begin position="408"/>
        <end position="436"/>
    </location>
</feature>
<feature type="compositionally biased region" description="Acidic residues" evidence="1">
    <location>
        <begin position="335"/>
        <end position="347"/>
    </location>
</feature>
<organism evidence="2 3">
    <name type="scientific">Chara braunii</name>
    <name type="common">Braun's stonewort</name>
    <dbReference type="NCBI Taxonomy" id="69332"/>
    <lineage>
        <taxon>Eukaryota</taxon>
        <taxon>Viridiplantae</taxon>
        <taxon>Streptophyta</taxon>
        <taxon>Charophyceae</taxon>
        <taxon>Charales</taxon>
        <taxon>Characeae</taxon>
        <taxon>Chara</taxon>
    </lineage>
</organism>
<evidence type="ECO:0000256" key="1">
    <source>
        <dbReference type="SAM" id="MobiDB-lite"/>
    </source>
</evidence>
<comment type="caution">
    <text evidence="2">The sequence shown here is derived from an EMBL/GenBank/DDBJ whole genome shotgun (WGS) entry which is preliminary data.</text>
</comment>
<feature type="region of interest" description="Disordered" evidence="1">
    <location>
        <begin position="297"/>
        <end position="436"/>
    </location>
</feature>
<evidence type="ECO:0000313" key="3">
    <source>
        <dbReference type="Proteomes" id="UP000265515"/>
    </source>
</evidence>
<reference evidence="2 3" key="1">
    <citation type="journal article" date="2018" name="Cell">
        <title>The Chara Genome: Secondary Complexity and Implications for Plant Terrestrialization.</title>
        <authorList>
            <person name="Nishiyama T."/>
            <person name="Sakayama H."/>
            <person name="Vries J.D."/>
            <person name="Buschmann H."/>
            <person name="Saint-Marcoux D."/>
            <person name="Ullrich K.K."/>
            <person name="Haas F.B."/>
            <person name="Vanderstraeten L."/>
            <person name="Becker D."/>
            <person name="Lang D."/>
            <person name="Vosolsobe S."/>
            <person name="Rombauts S."/>
            <person name="Wilhelmsson P.K.I."/>
            <person name="Janitza P."/>
            <person name="Kern R."/>
            <person name="Heyl A."/>
            <person name="Rumpler F."/>
            <person name="Villalobos L.I.A.C."/>
            <person name="Clay J.M."/>
            <person name="Skokan R."/>
            <person name="Toyoda A."/>
            <person name="Suzuki Y."/>
            <person name="Kagoshima H."/>
            <person name="Schijlen E."/>
            <person name="Tajeshwar N."/>
            <person name="Catarino B."/>
            <person name="Hetherington A.J."/>
            <person name="Saltykova A."/>
            <person name="Bonnot C."/>
            <person name="Breuninger H."/>
            <person name="Symeonidi A."/>
            <person name="Radhakrishnan G.V."/>
            <person name="Van Nieuwerburgh F."/>
            <person name="Deforce D."/>
            <person name="Chang C."/>
            <person name="Karol K.G."/>
            <person name="Hedrich R."/>
            <person name="Ulvskov P."/>
            <person name="Glockner G."/>
            <person name="Delwiche C.F."/>
            <person name="Petrasek J."/>
            <person name="Van de Peer Y."/>
            <person name="Friml J."/>
            <person name="Beilby M."/>
            <person name="Dolan L."/>
            <person name="Kohara Y."/>
            <person name="Sugano S."/>
            <person name="Fujiyama A."/>
            <person name="Delaux P.-M."/>
            <person name="Quint M."/>
            <person name="TheiBen G."/>
            <person name="Hagemann M."/>
            <person name="Harholt J."/>
            <person name="Dunand C."/>
            <person name="Zachgo S."/>
            <person name="Langdale J."/>
            <person name="Maumus F."/>
            <person name="Straeten D.V.D."/>
            <person name="Gould S.B."/>
            <person name="Rensing S.A."/>
        </authorList>
    </citation>
    <scope>NUCLEOTIDE SEQUENCE [LARGE SCALE GENOMIC DNA]</scope>
    <source>
        <strain evidence="2 3">S276</strain>
    </source>
</reference>
<name>A0A388LH59_CHABU</name>
<evidence type="ECO:0000313" key="2">
    <source>
        <dbReference type="EMBL" id="GBG81607.1"/>
    </source>
</evidence>
<sequence length="605" mass="68749">MPSLDLPILLGRSFLCRSEALIMNKHDGTMFVILCDPVCGNFEVITCRNTGPHSSKNRLNAGSYTFEESENRRRELEWEGEEEESDDEEAKGLVLSLANISDVVELVSAYKMADADAIRALVERIQDDPEGGRVDLVYRPPPSTQIIVPHAPNAQAVGQHFLGVGSSRAPKGGTRRRDPWKEEAMTQKGAMAGTSGLALRKGGQRRELRVSRNLEELPIYRAGDMLKVFLRDLEEYAFRREWGDMERIANVKGAGMYKRRIEGVVACCTRWKVCKVMQDQTRKERLQKKGLWIGRGVTEPQGKEEKNEEEDNVPLKVLKNKARISPKSSSKESEQAEGNEQDEEEAAEERKKSMGASMVPRKKKLGKRRAIKSGRREIQERVSEKGEGVEEVGEGKKVQGGGKAPKVKRTEGKRPIGNKEETSEIRKKEDEKDGQVEKLIRDMEEMRKEVRELKKEKEELQKKMRQLRVSLNVQSRELENEVDTRAKMKIRVDGLVSEVSVLGQDLDDEISERKKLGQEWEERWEKILRRMKKSRLSQQGKEKEATKMVGRKGGEEKGAHTEKKKEELPAPKKEKGESVAIPLPGQVQIKYPHFELNLFYVGDPG</sequence>
<dbReference type="EMBL" id="BFEA01000380">
    <property type="protein sequence ID" value="GBG81607.1"/>
    <property type="molecule type" value="Genomic_DNA"/>
</dbReference>
<protein>
    <submittedName>
        <fullName evidence="2">Uncharacterized protein</fullName>
    </submittedName>
</protein>
<dbReference type="AlphaFoldDB" id="A0A388LH59"/>
<dbReference type="Proteomes" id="UP000265515">
    <property type="component" value="Unassembled WGS sequence"/>
</dbReference>
<keyword evidence="3" id="KW-1185">Reference proteome</keyword>